<dbReference type="InterPro" id="IPR050571">
    <property type="entry name" value="Class-IV_PLP-Dep_Aminotrnsfr"/>
</dbReference>
<reference evidence="4 5" key="1">
    <citation type="journal article" date="2016" name="G3 (Bethesda)">
        <title>First Draft Assembly and Annotation of the Genome of a California Endemic Oak Quercus lobata Nee (Fagaceae).</title>
        <authorList>
            <person name="Sork V.L."/>
            <person name="Fitz-Gibbon S.T."/>
            <person name="Puiu D."/>
            <person name="Crepeau M."/>
            <person name="Gugger P.F."/>
            <person name="Sherman R."/>
            <person name="Stevens K."/>
            <person name="Langley C.H."/>
            <person name="Pellegrini M."/>
            <person name="Salzberg S.L."/>
        </authorList>
    </citation>
    <scope>NUCLEOTIDE SEQUENCE [LARGE SCALE GENOMIC DNA]</scope>
    <source>
        <strain evidence="4 5">cv. SW786</strain>
    </source>
</reference>
<dbReference type="FunCoup" id="A0A7N2REV5">
    <property type="interactions" value="1204"/>
</dbReference>
<evidence type="ECO:0000256" key="3">
    <source>
        <dbReference type="ARBA" id="ARBA00022898"/>
    </source>
</evidence>
<dbReference type="KEGG" id="qlo:115970785"/>
<keyword evidence="3" id="KW-0663">Pyridoxal phosphate</keyword>
<keyword evidence="5" id="KW-1185">Reference proteome</keyword>
<dbReference type="OMA" id="ATMADYS"/>
<dbReference type="GO" id="GO:0003824">
    <property type="term" value="F:catalytic activity"/>
    <property type="evidence" value="ECO:0007669"/>
    <property type="project" value="InterPro"/>
</dbReference>
<dbReference type="EMBL" id="LRBV02000012">
    <property type="status" value="NOT_ANNOTATED_CDS"/>
    <property type="molecule type" value="Genomic_DNA"/>
</dbReference>
<protein>
    <submittedName>
        <fullName evidence="4">Uncharacterized protein</fullName>
    </submittedName>
</protein>
<dbReference type="GO" id="GO:0046394">
    <property type="term" value="P:carboxylic acid biosynthetic process"/>
    <property type="evidence" value="ECO:0007669"/>
    <property type="project" value="UniProtKB-ARBA"/>
</dbReference>
<gene>
    <name evidence="4" type="primary">LOC115970785</name>
</gene>
<evidence type="ECO:0000313" key="5">
    <source>
        <dbReference type="Proteomes" id="UP000594261"/>
    </source>
</evidence>
<organism evidence="4 5">
    <name type="scientific">Quercus lobata</name>
    <name type="common">Valley oak</name>
    <dbReference type="NCBI Taxonomy" id="97700"/>
    <lineage>
        <taxon>Eukaryota</taxon>
        <taxon>Viridiplantae</taxon>
        <taxon>Streptophyta</taxon>
        <taxon>Embryophyta</taxon>
        <taxon>Tracheophyta</taxon>
        <taxon>Spermatophyta</taxon>
        <taxon>Magnoliopsida</taxon>
        <taxon>eudicotyledons</taxon>
        <taxon>Gunneridae</taxon>
        <taxon>Pentapetalae</taxon>
        <taxon>rosids</taxon>
        <taxon>fabids</taxon>
        <taxon>Fagales</taxon>
        <taxon>Fagaceae</taxon>
        <taxon>Quercus</taxon>
    </lineage>
</organism>
<dbReference type="InterPro" id="IPR036038">
    <property type="entry name" value="Aminotransferase-like"/>
</dbReference>
<evidence type="ECO:0000256" key="2">
    <source>
        <dbReference type="ARBA" id="ARBA00009320"/>
    </source>
</evidence>
<dbReference type="AlphaFoldDB" id="A0A7N2REV5"/>
<dbReference type="Gene3D" id="3.30.470.10">
    <property type="match status" value="1"/>
</dbReference>
<name>A0A7N2REV5_QUELO</name>
<dbReference type="InterPro" id="IPR043132">
    <property type="entry name" value="BCAT-like_C"/>
</dbReference>
<sequence>MASLSPLPKIFSQNPHVHANLHDHLRNPNVIYRNLSFSGLGFRCSQHASIGETRIVRKSSNQTEVMIESATQVFDVPLLSCSEAIERLKTNRETQNVKQPFLAMYSSVFGGITTDPAAMVIPIDDHMVHRGHGVFDTAAIMDGFLYELDQHLDRILKSASLAKIKLPFDRESIRRILIKTVSASKCRTGSLRYWLSVGPGDFQLSSSGCHQPALYAVVIQSESPFDSKGIRVITSSVPIKPPQFATMKSVNYLPNVLSKMEAEENGAYAAIWLDSDGFIAEGPNMNVAFVTKDKELLMPKFDKILSGCTAKRVLTLAGELVRKGELRRIEMRNVTVEEGKKADEMMLIGSGVLVRPVVQWDDQIIGDGKEGPVALSLLNLIFEDMKSGPPTVRVLVPY</sequence>
<dbReference type="FunFam" id="3.30.470.10:FF:000008">
    <property type="entry name" value="D-amino-acid transaminase, chloroplastic"/>
    <property type="match status" value="1"/>
</dbReference>
<dbReference type="FunFam" id="3.20.10.10:FF:000002">
    <property type="entry name" value="D-alanine aminotransferase"/>
    <property type="match status" value="1"/>
</dbReference>
<evidence type="ECO:0000256" key="1">
    <source>
        <dbReference type="ARBA" id="ARBA00001933"/>
    </source>
</evidence>
<dbReference type="InterPro" id="IPR043131">
    <property type="entry name" value="BCAT-like_N"/>
</dbReference>
<comment type="similarity">
    <text evidence="2">Belongs to the class-IV pyridoxal-phosphate-dependent aminotransferase family.</text>
</comment>
<dbReference type="RefSeq" id="XP_030946251.1">
    <property type="nucleotide sequence ID" value="XM_031090391.1"/>
</dbReference>
<dbReference type="InParanoid" id="A0A7N2REV5"/>
<dbReference type="EnsemblPlants" id="QL12p029581:mrna">
    <property type="protein sequence ID" value="QL12p029581:mrna"/>
    <property type="gene ID" value="QL12p029581"/>
</dbReference>
<dbReference type="Pfam" id="PF01063">
    <property type="entry name" value="Aminotran_4"/>
    <property type="match status" value="1"/>
</dbReference>
<dbReference type="Gene3D" id="3.20.10.10">
    <property type="entry name" value="D-amino Acid Aminotransferase, subunit A, domain 2"/>
    <property type="match status" value="1"/>
</dbReference>
<dbReference type="GO" id="GO:0008652">
    <property type="term" value="P:amino acid biosynthetic process"/>
    <property type="evidence" value="ECO:0007669"/>
    <property type="project" value="UniProtKB-ARBA"/>
</dbReference>
<evidence type="ECO:0000313" key="4">
    <source>
        <dbReference type="EnsemblPlants" id="QL12p029581:mrna"/>
    </source>
</evidence>
<reference evidence="4" key="2">
    <citation type="submission" date="2021-01" db="UniProtKB">
        <authorList>
            <consortium name="EnsemblPlants"/>
        </authorList>
    </citation>
    <scope>IDENTIFICATION</scope>
</reference>
<accession>A0A7N2REV5</accession>
<dbReference type="OrthoDB" id="25921at2759"/>
<comment type="cofactor">
    <cofactor evidence="1">
        <name>pyridoxal 5'-phosphate</name>
        <dbReference type="ChEBI" id="CHEBI:597326"/>
    </cofactor>
</comment>
<dbReference type="CDD" id="cd00449">
    <property type="entry name" value="PLPDE_IV"/>
    <property type="match status" value="1"/>
</dbReference>
<dbReference type="PANTHER" id="PTHR42743">
    <property type="entry name" value="AMINO-ACID AMINOTRANSFERASE"/>
    <property type="match status" value="1"/>
</dbReference>
<dbReference type="InterPro" id="IPR001544">
    <property type="entry name" value="Aminotrans_IV"/>
</dbReference>
<dbReference type="Gramene" id="QL12p029581:mrna">
    <property type="protein sequence ID" value="QL12p029581:mrna"/>
    <property type="gene ID" value="QL12p029581"/>
</dbReference>
<dbReference type="SUPFAM" id="SSF56752">
    <property type="entry name" value="D-aminoacid aminotransferase-like PLP-dependent enzymes"/>
    <property type="match status" value="1"/>
</dbReference>
<dbReference type="GeneID" id="115970785"/>
<dbReference type="Proteomes" id="UP000594261">
    <property type="component" value="Chromosome 12"/>
</dbReference>
<dbReference type="PANTHER" id="PTHR42743:SF22">
    <property type="entry name" value="D-AMINO-ACID TRANSAMINASE, CHLOROPLASTIC"/>
    <property type="match status" value="1"/>
</dbReference>
<proteinExistence type="inferred from homology"/>